<gene>
    <name evidence="2" type="ORF">HNR67_006166</name>
</gene>
<dbReference type="EMBL" id="JACHMH010000001">
    <property type="protein sequence ID" value="MBB4680048.1"/>
    <property type="molecule type" value="Genomic_DNA"/>
</dbReference>
<organism evidence="2 3">
    <name type="scientific">Crossiella cryophila</name>
    <dbReference type="NCBI Taxonomy" id="43355"/>
    <lineage>
        <taxon>Bacteria</taxon>
        <taxon>Bacillati</taxon>
        <taxon>Actinomycetota</taxon>
        <taxon>Actinomycetes</taxon>
        <taxon>Pseudonocardiales</taxon>
        <taxon>Pseudonocardiaceae</taxon>
        <taxon>Crossiella</taxon>
    </lineage>
</organism>
<proteinExistence type="predicted"/>
<dbReference type="InterPro" id="IPR058154">
    <property type="entry name" value="Bxb1_TTP-like"/>
</dbReference>
<comment type="caution">
    <text evidence="2">The sequence shown here is derived from an EMBL/GenBank/DDBJ whole genome shotgun (WGS) entry which is preliminary data.</text>
</comment>
<sequence>MRFAAVGAGTPKNRRAEISSTPRGDIRALCVDRTDTVSDTESYSHRRYLPRAEVSETQDSQFSRTREARWGMTFSALAPAKGRSYVAVWLTNDPAVLLGAAAIATAALDVLGAEEPAGDS</sequence>
<feature type="region of interest" description="Disordered" evidence="1">
    <location>
        <begin position="1"/>
        <end position="21"/>
    </location>
</feature>
<name>A0A7W7FWX4_9PSEU</name>
<dbReference type="RefSeq" id="WP_185005725.1">
    <property type="nucleotide sequence ID" value="NZ_BAAAUI010000019.1"/>
</dbReference>
<dbReference type="Pfam" id="PF25681">
    <property type="entry name" value="Phage_TTP_17"/>
    <property type="match status" value="1"/>
</dbReference>
<keyword evidence="3" id="KW-1185">Reference proteome</keyword>
<dbReference type="AlphaFoldDB" id="A0A7W7FWX4"/>
<evidence type="ECO:0000313" key="2">
    <source>
        <dbReference type="EMBL" id="MBB4680048.1"/>
    </source>
</evidence>
<protein>
    <submittedName>
        <fullName evidence="2">Uncharacterized protein</fullName>
    </submittedName>
</protein>
<dbReference type="Proteomes" id="UP000533598">
    <property type="component" value="Unassembled WGS sequence"/>
</dbReference>
<reference evidence="2 3" key="1">
    <citation type="submission" date="2020-08" db="EMBL/GenBank/DDBJ databases">
        <title>Sequencing the genomes of 1000 actinobacteria strains.</title>
        <authorList>
            <person name="Klenk H.-P."/>
        </authorList>
    </citation>
    <scope>NUCLEOTIDE SEQUENCE [LARGE SCALE GENOMIC DNA]</scope>
    <source>
        <strain evidence="2 3">DSM 44230</strain>
    </source>
</reference>
<accession>A0A7W7FWX4</accession>
<evidence type="ECO:0000313" key="3">
    <source>
        <dbReference type="Proteomes" id="UP000533598"/>
    </source>
</evidence>
<evidence type="ECO:0000256" key="1">
    <source>
        <dbReference type="SAM" id="MobiDB-lite"/>
    </source>
</evidence>